<dbReference type="EMBL" id="RQHW01000047">
    <property type="protein sequence ID" value="TGN18148.1"/>
    <property type="molecule type" value="Genomic_DNA"/>
</dbReference>
<reference evidence="1" key="1">
    <citation type="journal article" date="2019" name="PLoS Negl. Trop. Dis.">
        <title>Revisiting the worldwide diversity of Leptospira species in the environment.</title>
        <authorList>
            <person name="Vincent A.T."/>
            <person name="Schiettekatte O."/>
            <person name="Bourhy P."/>
            <person name="Veyrier F.J."/>
            <person name="Picardeau M."/>
        </authorList>
    </citation>
    <scope>NUCLEOTIDE SEQUENCE [LARGE SCALE GENOMIC DNA]</scope>
    <source>
        <strain evidence="1">201300427</strain>
    </source>
</reference>
<dbReference type="Proteomes" id="UP000298058">
    <property type="component" value="Unassembled WGS sequence"/>
</dbReference>
<dbReference type="RefSeq" id="WP_135760835.1">
    <property type="nucleotide sequence ID" value="NZ_RQHW01000047.1"/>
</dbReference>
<evidence type="ECO:0000313" key="1">
    <source>
        <dbReference type="EMBL" id="TGN18148.1"/>
    </source>
</evidence>
<proteinExistence type="predicted"/>
<keyword evidence="2" id="KW-1185">Reference proteome</keyword>
<accession>A0A4R9M0C4</accession>
<dbReference type="AlphaFoldDB" id="A0A4R9M0C4"/>
<sequence length="193" mass="21633">MKYLLFFVLSLIGCVSSFKKHTPILAVGVDLPQSLEWQLASDKSAGGEYLKEWIPVSNNVANTEWIIVEQKFNNTSSAHSFIQSVFALAKSQCTNILYNGPDRKDIGESESYVGRLMCAQQIGKEYGTFTEMRVLSDGLHIFVITSERRFPPTQKAGQFEFRTPEEIIAFNKKISESALFVRNSITVCTANCS</sequence>
<protein>
    <submittedName>
        <fullName evidence="1">Uncharacterized protein</fullName>
    </submittedName>
</protein>
<organism evidence="1 2">
    <name type="scientific">Leptospira idonii</name>
    <dbReference type="NCBI Taxonomy" id="1193500"/>
    <lineage>
        <taxon>Bacteria</taxon>
        <taxon>Pseudomonadati</taxon>
        <taxon>Spirochaetota</taxon>
        <taxon>Spirochaetia</taxon>
        <taxon>Leptospirales</taxon>
        <taxon>Leptospiraceae</taxon>
        <taxon>Leptospira</taxon>
    </lineage>
</organism>
<name>A0A4R9M0C4_9LEPT</name>
<gene>
    <name evidence="1" type="ORF">EHS15_12080</name>
</gene>
<dbReference type="OrthoDB" id="329094at2"/>
<comment type="caution">
    <text evidence="1">The sequence shown here is derived from an EMBL/GenBank/DDBJ whole genome shotgun (WGS) entry which is preliminary data.</text>
</comment>
<evidence type="ECO:0000313" key="2">
    <source>
        <dbReference type="Proteomes" id="UP000298058"/>
    </source>
</evidence>